<dbReference type="AlphaFoldDB" id="A0A1H3A4L8"/>
<evidence type="ECO:0000313" key="4">
    <source>
        <dbReference type="Proteomes" id="UP000199118"/>
    </source>
</evidence>
<sequence>MITTLYANETQGTHPPSWYVASAPAFPDQPQLDGTETVDVCIIGAGFTGLSTALHMAERGLSVAVLEAHRVGWGASGRNGGQIGVGQRQDPEAVAKMADPGLARASWEIGRDAADLVRDLVDRHGIDCGLKAGLLYVNHRARYDAGSRAHAAFLRDEYGADIEYLPPEEVRARLGAAGMSGGLSMPSGGHLHPLAFARGLARAAMAAGARIFERTEASWLDGTRVIAATGEVRAERVVVACNGYLGGLLPEVAAKVMPINNFIIATEPLDEGLARSLIRDDAAVADSRFVVNYFRLSEDRRMLFGGGESYGWTFPKDIAALVRPRMLALFPQLAEARIDHAWGGTLAITPTRLPVWGEIRPGVFNASGYSGSGVALATMAGAVLAEAASGDRRRLDIMSALPVPRFPGGASLRRPILTAAMLLARLRDAL</sequence>
<keyword evidence="1" id="KW-0560">Oxidoreductase</keyword>
<dbReference type="EMBL" id="FNMZ01000004">
    <property type="protein sequence ID" value="SDX24596.1"/>
    <property type="molecule type" value="Genomic_DNA"/>
</dbReference>
<dbReference type="Gene3D" id="3.50.50.60">
    <property type="entry name" value="FAD/NAD(P)-binding domain"/>
    <property type="match status" value="1"/>
</dbReference>
<dbReference type="STRING" id="356660.SAMN05444336_10456"/>
<dbReference type="Pfam" id="PF01266">
    <property type="entry name" value="DAO"/>
    <property type="match status" value="1"/>
</dbReference>
<dbReference type="Proteomes" id="UP000199118">
    <property type="component" value="Unassembled WGS sequence"/>
</dbReference>
<dbReference type="Gene3D" id="3.30.9.10">
    <property type="entry name" value="D-Amino Acid Oxidase, subunit A, domain 2"/>
    <property type="match status" value="1"/>
</dbReference>
<protein>
    <submittedName>
        <fullName evidence="3">Gamma-glutamylputrescine oxidase</fullName>
    </submittedName>
</protein>
<dbReference type="SUPFAM" id="SSF51905">
    <property type="entry name" value="FAD/NAD(P)-binding domain"/>
    <property type="match status" value="1"/>
</dbReference>
<dbReference type="InterPro" id="IPR036188">
    <property type="entry name" value="FAD/NAD-bd_sf"/>
</dbReference>
<evidence type="ECO:0000259" key="2">
    <source>
        <dbReference type="Pfam" id="PF01266"/>
    </source>
</evidence>
<evidence type="ECO:0000256" key="1">
    <source>
        <dbReference type="ARBA" id="ARBA00023002"/>
    </source>
</evidence>
<accession>A0A1H3A4L8</accession>
<proteinExistence type="predicted"/>
<organism evidence="3 4">
    <name type="scientific">Albimonas donghaensis</name>
    <dbReference type="NCBI Taxonomy" id="356660"/>
    <lineage>
        <taxon>Bacteria</taxon>
        <taxon>Pseudomonadati</taxon>
        <taxon>Pseudomonadota</taxon>
        <taxon>Alphaproteobacteria</taxon>
        <taxon>Rhodobacterales</taxon>
        <taxon>Paracoccaceae</taxon>
        <taxon>Albimonas</taxon>
    </lineage>
</organism>
<dbReference type="GO" id="GO:0016491">
    <property type="term" value="F:oxidoreductase activity"/>
    <property type="evidence" value="ECO:0007669"/>
    <property type="project" value="UniProtKB-KW"/>
</dbReference>
<gene>
    <name evidence="3" type="ORF">SAMN05444336_10456</name>
</gene>
<keyword evidence="4" id="KW-1185">Reference proteome</keyword>
<dbReference type="PANTHER" id="PTHR13847:SF281">
    <property type="entry name" value="FAD DEPENDENT OXIDOREDUCTASE DOMAIN-CONTAINING PROTEIN"/>
    <property type="match status" value="1"/>
</dbReference>
<dbReference type="InterPro" id="IPR006076">
    <property type="entry name" value="FAD-dep_OxRdtase"/>
</dbReference>
<feature type="domain" description="FAD dependent oxidoreductase" evidence="2">
    <location>
        <begin position="39"/>
        <end position="386"/>
    </location>
</feature>
<dbReference type="GO" id="GO:0005737">
    <property type="term" value="C:cytoplasm"/>
    <property type="evidence" value="ECO:0007669"/>
    <property type="project" value="TreeGrafter"/>
</dbReference>
<name>A0A1H3A4L8_9RHOB</name>
<reference evidence="3 4" key="1">
    <citation type="submission" date="2016-10" db="EMBL/GenBank/DDBJ databases">
        <authorList>
            <person name="de Groot N.N."/>
        </authorList>
    </citation>
    <scope>NUCLEOTIDE SEQUENCE [LARGE SCALE GENOMIC DNA]</scope>
    <source>
        <strain evidence="3 4">DSM 17890</strain>
    </source>
</reference>
<dbReference type="PANTHER" id="PTHR13847">
    <property type="entry name" value="SARCOSINE DEHYDROGENASE-RELATED"/>
    <property type="match status" value="1"/>
</dbReference>
<evidence type="ECO:0000313" key="3">
    <source>
        <dbReference type="EMBL" id="SDX24596.1"/>
    </source>
</evidence>